<reference evidence="3" key="1">
    <citation type="journal article" date="2019" name="Int. J. Syst. Evol. Microbiol.">
        <title>The Global Catalogue of Microorganisms (GCM) 10K type strain sequencing project: providing services to taxonomists for standard genome sequencing and annotation.</title>
        <authorList>
            <consortium name="The Broad Institute Genomics Platform"/>
            <consortium name="The Broad Institute Genome Sequencing Center for Infectious Disease"/>
            <person name="Wu L."/>
            <person name="Ma J."/>
        </authorList>
    </citation>
    <scope>NUCLEOTIDE SEQUENCE [LARGE SCALE GENOMIC DNA]</scope>
    <source>
        <strain evidence="3">JCM 30346</strain>
    </source>
</reference>
<sequence length="163" mass="17673">MAQGQGSLPPQFWLSPVMASALAECDIPRILTELQRAQGWTQGELAGAVGYSQSWVSKVLRRKLSLTVDQVREVSSRLEIPIHLIRFGYRGDDDQTKRRDFGKAVVLAAVGVAPASRAANVDESTAASLTTITGAQRRLEAVTPAHDLARAAVAHTWSWPSEP</sequence>
<dbReference type="InterPro" id="IPR001387">
    <property type="entry name" value="Cro/C1-type_HTH"/>
</dbReference>
<keyword evidence="3" id="KW-1185">Reference proteome</keyword>
<dbReference type="Pfam" id="PF13560">
    <property type="entry name" value="HTH_31"/>
    <property type="match status" value="1"/>
</dbReference>
<dbReference type="Proteomes" id="UP001596137">
    <property type="component" value="Unassembled WGS sequence"/>
</dbReference>
<name>A0ABW1NED5_9ACTN</name>
<protein>
    <submittedName>
        <fullName evidence="2">Multiprotein-bridging factor 1 family protein</fullName>
    </submittedName>
</protein>
<evidence type="ECO:0000313" key="3">
    <source>
        <dbReference type="Proteomes" id="UP001596137"/>
    </source>
</evidence>
<dbReference type="EMBL" id="JBHSRF010000011">
    <property type="protein sequence ID" value="MFC6081709.1"/>
    <property type="molecule type" value="Genomic_DNA"/>
</dbReference>
<dbReference type="CDD" id="cd00093">
    <property type="entry name" value="HTH_XRE"/>
    <property type="match status" value="1"/>
</dbReference>
<dbReference type="SMART" id="SM00530">
    <property type="entry name" value="HTH_XRE"/>
    <property type="match status" value="1"/>
</dbReference>
<dbReference type="RefSeq" id="WP_380750180.1">
    <property type="nucleotide sequence ID" value="NZ_JBHSRF010000011.1"/>
</dbReference>
<dbReference type="InterPro" id="IPR010982">
    <property type="entry name" value="Lambda_DNA-bd_dom_sf"/>
</dbReference>
<evidence type="ECO:0000313" key="2">
    <source>
        <dbReference type="EMBL" id="MFC6081709.1"/>
    </source>
</evidence>
<dbReference type="Gene3D" id="1.10.260.40">
    <property type="entry name" value="lambda repressor-like DNA-binding domains"/>
    <property type="match status" value="1"/>
</dbReference>
<organism evidence="2 3">
    <name type="scientific">Sphaerisporangium aureirubrum</name>
    <dbReference type="NCBI Taxonomy" id="1544736"/>
    <lineage>
        <taxon>Bacteria</taxon>
        <taxon>Bacillati</taxon>
        <taxon>Actinomycetota</taxon>
        <taxon>Actinomycetes</taxon>
        <taxon>Streptosporangiales</taxon>
        <taxon>Streptosporangiaceae</taxon>
        <taxon>Sphaerisporangium</taxon>
    </lineage>
</organism>
<comment type="caution">
    <text evidence="2">The sequence shown here is derived from an EMBL/GenBank/DDBJ whole genome shotgun (WGS) entry which is preliminary data.</text>
</comment>
<feature type="domain" description="HTH cro/C1-type" evidence="1">
    <location>
        <begin position="31"/>
        <end position="85"/>
    </location>
</feature>
<accession>A0ABW1NED5</accession>
<dbReference type="SUPFAM" id="SSF47413">
    <property type="entry name" value="lambda repressor-like DNA-binding domains"/>
    <property type="match status" value="1"/>
</dbReference>
<proteinExistence type="predicted"/>
<dbReference type="PROSITE" id="PS50943">
    <property type="entry name" value="HTH_CROC1"/>
    <property type="match status" value="1"/>
</dbReference>
<gene>
    <name evidence="2" type="ORF">ACFP1K_11110</name>
</gene>
<evidence type="ECO:0000259" key="1">
    <source>
        <dbReference type="PROSITE" id="PS50943"/>
    </source>
</evidence>